<keyword evidence="2" id="KW-0378">Hydrolase</keyword>
<organism evidence="2 3">
    <name type="scientific">Streptomyces liangshanensis</name>
    <dbReference type="NCBI Taxonomy" id="2717324"/>
    <lineage>
        <taxon>Bacteria</taxon>
        <taxon>Bacillati</taxon>
        <taxon>Actinomycetota</taxon>
        <taxon>Actinomycetes</taxon>
        <taxon>Kitasatosporales</taxon>
        <taxon>Streptomycetaceae</taxon>
        <taxon>Streptomyces</taxon>
    </lineage>
</organism>
<feature type="domain" description="Metallo-beta-lactamase" evidence="1">
    <location>
        <begin position="4"/>
        <end position="187"/>
    </location>
</feature>
<dbReference type="AlphaFoldDB" id="A0A6G9H816"/>
<reference evidence="2 3" key="1">
    <citation type="submission" date="2020-03" db="EMBL/GenBank/DDBJ databases">
        <title>A novel species.</title>
        <authorList>
            <person name="Gao J."/>
        </authorList>
    </citation>
    <scope>NUCLEOTIDE SEQUENCE [LARGE SCALE GENOMIC DNA]</scope>
    <source>
        <strain evidence="2 3">QMT-12</strain>
    </source>
</reference>
<keyword evidence="3" id="KW-1185">Reference proteome</keyword>
<dbReference type="EMBL" id="CP050177">
    <property type="protein sequence ID" value="QIQ06685.1"/>
    <property type="molecule type" value="Genomic_DNA"/>
</dbReference>
<dbReference type="GO" id="GO:0016787">
    <property type="term" value="F:hydrolase activity"/>
    <property type="evidence" value="ECO:0007669"/>
    <property type="project" value="UniProtKB-KW"/>
</dbReference>
<evidence type="ECO:0000313" key="3">
    <source>
        <dbReference type="Proteomes" id="UP000501179"/>
    </source>
</evidence>
<name>A0A6G9H816_9ACTN</name>
<dbReference type="SMART" id="SM00849">
    <property type="entry name" value="Lactamase_B"/>
    <property type="match status" value="1"/>
</dbReference>
<proteinExistence type="predicted"/>
<dbReference type="InterPro" id="IPR001279">
    <property type="entry name" value="Metallo-B-lactamas"/>
</dbReference>
<dbReference type="Proteomes" id="UP000501179">
    <property type="component" value="Chromosome"/>
</dbReference>
<dbReference type="Gene3D" id="3.60.15.10">
    <property type="entry name" value="Ribonuclease Z/Hydroxyacylglutathione hydrolase-like"/>
    <property type="match status" value="1"/>
</dbReference>
<protein>
    <submittedName>
        <fullName evidence="2">MBL fold metallo-hydrolase</fullName>
    </submittedName>
</protein>
<evidence type="ECO:0000313" key="2">
    <source>
        <dbReference type="EMBL" id="QIQ06685.1"/>
    </source>
</evidence>
<dbReference type="KEGG" id="slia:HA039_04050"/>
<evidence type="ECO:0000259" key="1">
    <source>
        <dbReference type="SMART" id="SM00849"/>
    </source>
</evidence>
<dbReference type="PANTHER" id="PTHR42951">
    <property type="entry name" value="METALLO-BETA-LACTAMASE DOMAIN-CONTAINING"/>
    <property type="match status" value="1"/>
</dbReference>
<accession>A0A6G9H816</accession>
<sequence length="252" mass="27270">MAHTLIHGPTEAALVDPPITLGQAVELGDWIESFGKRLTAIYLTHGHADHWLGTQPLVDRFPGVTVYATQTTIDAIRTTAPDGQATGIWPALFPGQIPATTFEAVTVPEDGFQVDGHTLHAVRAGHSDTDNTTVLHVPSIGLVAAGDVVYNNVHLYLAEAANGGLDAWRHALNVVESLAPANVVSGHQDKSRGNHPSDIAETRLYLDATETVLAGRPSRREYFDRTVELFPDRVNPLTVWLSAMRLLPETVE</sequence>
<dbReference type="InterPro" id="IPR050855">
    <property type="entry name" value="NDM-1-like"/>
</dbReference>
<dbReference type="PANTHER" id="PTHR42951:SF14">
    <property type="entry name" value="METALLO-BETA-LACTAMASE SUPERFAMILY PROTEIN"/>
    <property type="match status" value="1"/>
</dbReference>
<dbReference type="CDD" id="cd07739">
    <property type="entry name" value="metallo-hydrolase-like_MBL-fold"/>
    <property type="match status" value="1"/>
</dbReference>
<dbReference type="Pfam" id="PF00753">
    <property type="entry name" value="Lactamase_B"/>
    <property type="match status" value="1"/>
</dbReference>
<gene>
    <name evidence="2" type="ORF">HA039_04050</name>
</gene>
<dbReference type="SUPFAM" id="SSF56281">
    <property type="entry name" value="Metallo-hydrolase/oxidoreductase"/>
    <property type="match status" value="1"/>
</dbReference>
<dbReference type="InterPro" id="IPR036866">
    <property type="entry name" value="RibonucZ/Hydroxyglut_hydro"/>
</dbReference>